<dbReference type="InterPro" id="IPR016167">
    <property type="entry name" value="FAD-bd_PCMH_sub1"/>
</dbReference>
<dbReference type="Proteomes" id="UP000485621">
    <property type="component" value="Unassembled WGS sequence"/>
</dbReference>
<name>A0A1V5ZL77_9BACT</name>
<dbReference type="GO" id="GO:0050660">
    <property type="term" value="F:flavin adenine dinucleotide binding"/>
    <property type="evidence" value="ECO:0007669"/>
    <property type="project" value="InterPro"/>
</dbReference>
<dbReference type="EMBL" id="MWDB01000027">
    <property type="protein sequence ID" value="OQB40969.1"/>
    <property type="molecule type" value="Genomic_DNA"/>
</dbReference>
<sequence length="78" mass="9035">MLKYYTMQIQNNVDLTSYNTFKVKSIAKHFVQIQNESEIIALLDEPIYLQNKKYFLGSGANTVFVNDFDGLIIKIDIL</sequence>
<proteinExistence type="predicted"/>
<reference evidence="1" key="1">
    <citation type="submission" date="2017-02" db="EMBL/GenBank/DDBJ databases">
        <title>Delving into the versatile metabolic prowess of the omnipresent phylum Bacteroidetes.</title>
        <authorList>
            <person name="Nobu M.K."/>
            <person name="Mei R."/>
            <person name="Narihiro T."/>
            <person name="Kuroda K."/>
            <person name="Liu W.-T."/>
        </authorList>
    </citation>
    <scope>NUCLEOTIDE SEQUENCE</scope>
    <source>
        <strain evidence="1">ADurb.Bin160</strain>
    </source>
</reference>
<dbReference type="AlphaFoldDB" id="A0A1V5ZL77"/>
<evidence type="ECO:0000313" key="1">
    <source>
        <dbReference type="EMBL" id="OQB40969.1"/>
    </source>
</evidence>
<dbReference type="SUPFAM" id="SSF56176">
    <property type="entry name" value="FAD-binding/transporter-associated domain-like"/>
    <property type="match status" value="1"/>
</dbReference>
<gene>
    <name evidence="1" type="ORF">BWY04_01126</name>
</gene>
<dbReference type="InterPro" id="IPR036318">
    <property type="entry name" value="FAD-bd_PCMH-like_sf"/>
</dbReference>
<comment type="caution">
    <text evidence="1">The sequence shown here is derived from an EMBL/GenBank/DDBJ whole genome shotgun (WGS) entry which is preliminary data.</text>
</comment>
<accession>A0A1V5ZL77</accession>
<organism evidence="1">
    <name type="scientific">candidate division CPR1 bacterium ADurb.Bin160</name>
    <dbReference type="NCBI Taxonomy" id="1852826"/>
    <lineage>
        <taxon>Bacteria</taxon>
        <taxon>candidate division CPR1</taxon>
    </lineage>
</organism>
<dbReference type="Gene3D" id="3.30.43.10">
    <property type="entry name" value="Uridine Diphospho-n-acetylenolpyruvylglucosamine Reductase, domain 2"/>
    <property type="match status" value="1"/>
</dbReference>
<protein>
    <submittedName>
        <fullName evidence="1">UDP-N-acetylenolpyruvoylglucosamine reductase</fullName>
    </submittedName>
</protein>